<dbReference type="InterPro" id="IPR011050">
    <property type="entry name" value="Pectin_lyase_fold/virulence"/>
</dbReference>
<dbReference type="Proteomes" id="UP000199114">
    <property type="component" value="Unassembled WGS sequence"/>
</dbReference>
<reference evidence="3" key="1">
    <citation type="submission" date="2016-10" db="EMBL/GenBank/DDBJ databases">
        <authorList>
            <person name="Varghese N."/>
            <person name="Submissions S."/>
        </authorList>
    </citation>
    <scope>NUCLEOTIDE SEQUENCE [LARGE SCALE GENOMIC DNA]</scope>
    <source>
        <strain evidence="3">DSM 25055</strain>
    </source>
</reference>
<keyword evidence="3" id="KW-1185">Reference proteome</keyword>
<dbReference type="RefSeq" id="WP_245742061.1">
    <property type="nucleotide sequence ID" value="NZ_FOFD01000002.1"/>
</dbReference>
<accession>A0A1H9ESL6</accession>
<evidence type="ECO:0000313" key="3">
    <source>
        <dbReference type="Proteomes" id="UP000199114"/>
    </source>
</evidence>
<protein>
    <submittedName>
        <fullName evidence="2">Uncharacterized protein</fullName>
    </submittedName>
</protein>
<organism evidence="2 3">
    <name type="scientific">Natrinema salaciae</name>
    <dbReference type="NCBI Taxonomy" id="1186196"/>
    <lineage>
        <taxon>Archaea</taxon>
        <taxon>Methanobacteriati</taxon>
        <taxon>Methanobacteriota</taxon>
        <taxon>Stenosarchaea group</taxon>
        <taxon>Halobacteria</taxon>
        <taxon>Halobacteriales</taxon>
        <taxon>Natrialbaceae</taxon>
        <taxon>Natrinema</taxon>
    </lineage>
</organism>
<feature type="region of interest" description="Disordered" evidence="1">
    <location>
        <begin position="20"/>
        <end position="46"/>
    </location>
</feature>
<proteinExistence type="predicted"/>
<evidence type="ECO:0000256" key="1">
    <source>
        <dbReference type="SAM" id="MobiDB-lite"/>
    </source>
</evidence>
<name>A0A1H9ESL6_9EURY</name>
<sequence length="1359" mass="144619">MKRRDILAGLGAIPALHPATTGVAAKPKDKRGKRGKEAPVENVDTGDTYDSIQVAVDEAGEGHTIRVAVGTVFDEDVAIDTDGISLEARFDTRLQLDEDAETVVRRETGRSTATVDDDAANLLLTTRGKARPTVTGSFETVVVDARGTSQPEIEADVDALYVTWNGNAAPAIEGNVANLVVGNRGKRDLYGSGTVGSRSTVPDFNLQPTIRGTVEIDGEDVTVDGFDVETETVGIDVGTGSARTVRLSNNTVSGVQELERDDGVVQAGAGIRIRVGSDAEAVAIGGVDDENVLKDNYVGVLVDEADGSTAVVDASEVRANNRFRNNKLAVAPPSPDADEARVEISDGLPREVSSAELDPDDPVVADLEGARIDGDATLRMESLSVKRATAGTVDFTFDPDVTLDDPQFPDAYAPVADGLFEIQTDLGSDEVDLARFVFAVDRDAVEDPESVTLQRRVDGTFEELRTVLVSETDATCHYAAFSPGFSFFQVTEFDESGVGGAGREIAGRVLLPETAQTVGADGVGETFLRIETSRDVDALEFESAHPAVSIDDEITVDLRSDEPVDLPMVSGDLFTITNAGSESVTVRTTVGLSNVDAYTLSEGFDFDNGLSNPIGMTTSQRGVRLDQRVLNAEQQVFAGVQIDSTDPETQFWFQMLLPTLIKSSGELYDATRYNDNTEGGTLPAECANEESPVLYPLAYGYNDPSFWEFLPWVGDGVPDWIPSDVDSDTRVFRIPATLAAHWHDEASSGLEGYATVVIDGNAGPEGELVGIYDKRGEEPELWEPPVASVYHDSDLEDGTVQEEMDLIVTSASDCDPETMFNLVSMDQIYSDIGEIVLDVELTGDLREIAGQSQFTHSRSFQTLGDTTEEVVEKLLEETFQKFASGVIGAALPGPVMTYRAARALAAGSAAGGSVGVELAGIWAGANVLTPNQALTPQSLFANALAEGMVGYSTSTEIDLSRPLEKGPSRDVGAAGPSFYLSTDPEPACLQADRRTLTVEGQLTGGPVILMGLDSEEVPGDSSHGPPSEHAKMVASIRDSVTNGGEGILVLGGDPDSNRDIRSYWETDIGSDPRVDEDVTFVNGPADIRSVDLEGYAMIGIVSSDGEIRNGLTDSENQALIARQHDIAEFVNGGGGLLGKTQEDLRNPWDYISEIADLEAIETGFSSVDVTQAGQDLGLTQSGMNGWCCYHEAFVEDSVPDFLTVLIRNAQRSDRPPAAIGGDSVVIQTAVDLEVTTPGVVAAGEFDDLEVRLANRLNEQGEDVRLQLQVTNEAGLSEGDAELGGDRTLEPSGDALTADLTDEPIAFTPDLDTTIDLGLAFHEAGTYDVQVHVVTAETGETVVSLPFGVKSVDSEIEVCD</sequence>
<dbReference type="SUPFAM" id="SSF51126">
    <property type="entry name" value="Pectin lyase-like"/>
    <property type="match status" value="1"/>
</dbReference>
<evidence type="ECO:0000313" key="2">
    <source>
        <dbReference type="EMBL" id="SEQ28233.1"/>
    </source>
</evidence>
<dbReference type="EMBL" id="FOFD01000002">
    <property type="protein sequence ID" value="SEQ28233.1"/>
    <property type="molecule type" value="Genomic_DNA"/>
</dbReference>
<gene>
    <name evidence="2" type="ORF">SAMN04489841_1362</name>
</gene>